<evidence type="ECO:0000313" key="4">
    <source>
        <dbReference type="EMBL" id="CAC5422851.1"/>
    </source>
</evidence>
<feature type="domain" description="Gem-associated protein 5 TPR" evidence="2">
    <location>
        <begin position="18"/>
        <end position="120"/>
    </location>
</feature>
<evidence type="ECO:0000259" key="2">
    <source>
        <dbReference type="Pfam" id="PF23774"/>
    </source>
</evidence>
<dbReference type="Pfam" id="PF23777">
    <property type="entry name" value="GEMI5_RBS"/>
    <property type="match status" value="1"/>
</dbReference>
<organism evidence="4 5">
    <name type="scientific">Mytilus coruscus</name>
    <name type="common">Sea mussel</name>
    <dbReference type="NCBI Taxonomy" id="42192"/>
    <lineage>
        <taxon>Eukaryota</taxon>
        <taxon>Metazoa</taxon>
        <taxon>Spiralia</taxon>
        <taxon>Lophotrochozoa</taxon>
        <taxon>Mollusca</taxon>
        <taxon>Bivalvia</taxon>
        <taxon>Autobranchia</taxon>
        <taxon>Pteriomorphia</taxon>
        <taxon>Mytilida</taxon>
        <taxon>Mytiloidea</taxon>
        <taxon>Mytilidae</taxon>
        <taxon>Mytilinae</taxon>
        <taxon>Mytilus</taxon>
    </lineage>
</organism>
<dbReference type="AlphaFoldDB" id="A0A6J8EUJ6"/>
<proteinExistence type="predicted"/>
<dbReference type="GO" id="GO:0005634">
    <property type="term" value="C:nucleus"/>
    <property type="evidence" value="ECO:0007669"/>
    <property type="project" value="TreeGrafter"/>
</dbReference>
<dbReference type="Proteomes" id="UP000507470">
    <property type="component" value="Unassembled WGS sequence"/>
</dbReference>
<dbReference type="InterPro" id="IPR056421">
    <property type="entry name" value="TPR_GEMI5"/>
</dbReference>
<dbReference type="Pfam" id="PF23774">
    <property type="entry name" value="TPR_GEMI5"/>
    <property type="match status" value="1"/>
</dbReference>
<dbReference type="GO" id="GO:0000387">
    <property type="term" value="P:spliceosomal snRNP assembly"/>
    <property type="evidence" value="ECO:0007669"/>
    <property type="project" value="TreeGrafter"/>
</dbReference>
<dbReference type="PANTHER" id="PTHR46362:SF1">
    <property type="entry name" value="GEM-ASSOCIATED PROTEIN 5"/>
    <property type="match status" value="1"/>
</dbReference>
<dbReference type="EMBL" id="CACVKT020009701">
    <property type="protein sequence ID" value="CAC5422851.1"/>
    <property type="molecule type" value="Genomic_DNA"/>
</dbReference>
<dbReference type="OrthoDB" id="7326421at2759"/>
<sequence length="904" mass="102607">MFNIQGCLIPNKGTKESLKLFYKYSSQYHRENDNMDYFYQLEIWKGNISGALRIAREREELSDWLVAMAPMASFESWVTVCTDYAIQLELEGQYHKAVSYLLAAHKVYDAIDLFKKHRLFNHLAMRQVQDAANLLARRYNQPSLRTASHVCMIAKDKQQGLVYAQKVVQQYLIQNQWKEAYSFLKEDKHLQLLSAVTAMHELLAVEITKCSGDLITIEKDNLTDWSEKLQVTPILPDFILDPDENDPISPWQPKIVEGHTFPHHVLRTWYGNLGITMDTNSLEEMYKSLSVLHAGRQAQTELPQLLVQISIDLVLCLLSLLMSETPMAISHLLKAVSSLHEANHLKVMEILLKLFLPQGPKYMLKLQQEITAMRVVISMENNIDFDTSKMHTIKRYMSELKDEDSVSNGGLRCRELDCLRAYYFVAILNYLRKNLGKKEDDRKESESSNLEIKSESKSDVQEVDKIDSGENKQGIRECENNNSKTEEISDTKSDKLAAISKENSEASIHLGSKNLPSTSDSSTSCLASISDTSISLSGQLEIIKSSDTEENLVEKVKFYVKIDDEANPVGGSADQSLVSGIGARPKTFRFMSFETPEYRLSVSKLSHVARGLLWDIQGKRYALTETLGYIYKGISQLLLDLKPSSISPSPSQVEVNQTMSEILPLDHQAIPTSNPEFEGESMSARSSVGSLIEMQGSAMGKKRHSSEPVIQKLQPHETLEMCHRSASTGSQPSLEAMSLQYSSIDKDLIEDPDLYMSSDWLIKSRKVLWEDEPHHPLAIVHSGKENLTSIINPNKYINVPDEWYNMPADQKYTMKYVTMAILKEEQEYMMQELKNGPDAIQTPFPNPMDSVKLLLVMCGKSDSLTENERHMFAEKIVTWAMKYAVSSQQKDSIIDHMHQALTHL</sequence>
<keyword evidence="5" id="KW-1185">Reference proteome</keyword>
<accession>A0A6J8EUJ6</accession>
<evidence type="ECO:0000313" key="5">
    <source>
        <dbReference type="Proteomes" id="UP000507470"/>
    </source>
</evidence>
<dbReference type="GO" id="GO:0032797">
    <property type="term" value="C:SMN complex"/>
    <property type="evidence" value="ECO:0007669"/>
    <property type="project" value="TreeGrafter"/>
</dbReference>
<reference evidence="4 5" key="1">
    <citation type="submission" date="2020-06" db="EMBL/GenBank/DDBJ databases">
        <authorList>
            <person name="Li R."/>
            <person name="Bekaert M."/>
        </authorList>
    </citation>
    <scope>NUCLEOTIDE SEQUENCE [LARGE SCALE GENOMIC DNA]</scope>
    <source>
        <strain evidence="5">wild</strain>
    </source>
</reference>
<dbReference type="InterPro" id="IPR052640">
    <property type="entry name" value="Gemin-5"/>
</dbReference>
<dbReference type="InterPro" id="IPR056420">
    <property type="entry name" value="GEMI5_RBS"/>
</dbReference>
<feature type="domain" description="Gem-associated protein 5 RBS" evidence="3">
    <location>
        <begin position="263"/>
        <end position="366"/>
    </location>
</feature>
<name>A0A6J8EUJ6_MYTCO</name>
<protein>
    <submittedName>
        <fullName evidence="4">GEMIN5</fullName>
    </submittedName>
</protein>
<evidence type="ECO:0000256" key="1">
    <source>
        <dbReference type="SAM" id="MobiDB-lite"/>
    </source>
</evidence>
<evidence type="ECO:0000259" key="3">
    <source>
        <dbReference type="Pfam" id="PF23777"/>
    </source>
</evidence>
<dbReference type="PANTHER" id="PTHR46362">
    <property type="entry name" value="GEM-ASSOCIATED PROTEIN 5"/>
    <property type="match status" value="1"/>
</dbReference>
<gene>
    <name evidence="4" type="ORF">MCOR_54872</name>
</gene>
<dbReference type="GO" id="GO:0003730">
    <property type="term" value="F:mRNA 3'-UTR binding"/>
    <property type="evidence" value="ECO:0007669"/>
    <property type="project" value="TreeGrafter"/>
</dbReference>
<feature type="region of interest" description="Disordered" evidence="1">
    <location>
        <begin position="438"/>
        <end position="493"/>
    </location>
</feature>